<evidence type="ECO:0000313" key="2">
    <source>
        <dbReference type="Proteomes" id="UP000048600"/>
    </source>
</evidence>
<accession>A0A655FHA2</accession>
<reference evidence="1 2" key="1">
    <citation type="submission" date="2015-03" db="EMBL/GenBank/DDBJ databases">
        <authorList>
            <consortium name="Pathogen Informatics"/>
        </authorList>
    </citation>
    <scope>NUCLEOTIDE SEQUENCE [LARGE SCALE GENOMIC DNA]</scope>
    <source>
        <strain evidence="1 2">P00601463</strain>
    </source>
</reference>
<sequence length="97" mass="10254">MDLEEEFQQGAVIGDRGVEDDFDGFGVRAVVTVGCVGDVPAAVAHPRGDHTGLVADQILQPPKAAAGEDRFLIARHFRTSRSGYTPAMECNGAKTAL</sequence>
<dbReference type="Proteomes" id="UP000048600">
    <property type="component" value="Unassembled WGS sequence"/>
</dbReference>
<proteinExistence type="predicted"/>
<name>A0A655FHA2_MYCTX</name>
<gene>
    <name evidence="1" type="ORF">ERS007741_01853</name>
</gene>
<dbReference type="EMBL" id="CHKL01000180">
    <property type="protein sequence ID" value="COW21906.1"/>
    <property type="molecule type" value="Genomic_DNA"/>
</dbReference>
<dbReference type="AlphaFoldDB" id="A0A655FHA2"/>
<protein>
    <submittedName>
        <fullName evidence="1">Uncharacterized protein</fullName>
    </submittedName>
</protein>
<organism evidence="1 2">
    <name type="scientific">Mycobacterium tuberculosis</name>
    <dbReference type="NCBI Taxonomy" id="1773"/>
    <lineage>
        <taxon>Bacteria</taxon>
        <taxon>Bacillati</taxon>
        <taxon>Actinomycetota</taxon>
        <taxon>Actinomycetes</taxon>
        <taxon>Mycobacteriales</taxon>
        <taxon>Mycobacteriaceae</taxon>
        <taxon>Mycobacterium</taxon>
        <taxon>Mycobacterium tuberculosis complex</taxon>
    </lineage>
</organism>
<evidence type="ECO:0000313" key="1">
    <source>
        <dbReference type="EMBL" id="COW21906.1"/>
    </source>
</evidence>